<proteinExistence type="predicted"/>
<keyword evidence="3" id="KW-1185">Reference proteome</keyword>
<keyword evidence="2" id="KW-0808">Transferase</keyword>
<dbReference type="EMBL" id="WMIE01000001">
    <property type="protein sequence ID" value="MTH77030.1"/>
    <property type="molecule type" value="Genomic_DNA"/>
</dbReference>
<evidence type="ECO:0000256" key="1">
    <source>
        <dbReference type="SAM" id="MobiDB-lite"/>
    </source>
</evidence>
<accession>A0A6L6J567</accession>
<dbReference type="AlphaFoldDB" id="A0A6L6J567"/>
<gene>
    <name evidence="2" type="ORF">GL286_04720</name>
</gene>
<dbReference type="GO" id="GO:0016301">
    <property type="term" value="F:kinase activity"/>
    <property type="evidence" value="ECO:0007669"/>
    <property type="project" value="UniProtKB-KW"/>
</dbReference>
<dbReference type="Proteomes" id="UP000478183">
    <property type="component" value="Unassembled WGS sequence"/>
</dbReference>
<evidence type="ECO:0000313" key="3">
    <source>
        <dbReference type="Proteomes" id="UP000478183"/>
    </source>
</evidence>
<protein>
    <submittedName>
        <fullName evidence="2">Histidine kinase</fullName>
    </submittedName>
</protein>
<dbReference type="RefSeq" id="WP_155094350.1">
    <property type="nucleotide sequence ID" value="NZ_WMIE01000001.1"/>
</dbReference>
<dbReference type="OrthoDB" id="7871683at2"/>
<reference evidence="2 3" key="1">
    <citation type="submission" date="2019-11" db="EMBL/GenBank/DDBJ databases">
        <authorList>
            <person name="Dong K."/>
        </authorList>
    </citation>
    <scope>NUCLEOTIDE SEQUENCE [LARGE SCALE GENOMIC DNA]</scope>
    <source>
        <strain evidence="2 3">NBRC 111993</strain>
    </source>
</reference>
<feature type="region of interest" description="Disordered" evidence="1">
    <location>
        <begin position="23"/>
        <end position="50"/>
    </location>
</feature>
<name>A0A6L6J567_9RHOB</name>
<organism evidence="2 3">
    <name type="scientific">Paracoccus aestuariivivens</name>
    <dbReference type="NCBI Taxonomy" id="1820333"/>
    <lineage>
        <taxon>Bacteria</taxon>
        <taxon>Pseudomonadati</taxon>
        <taxon>Pseudomonadota</taxon>
        <taxon>Alphaproteobacteria</taxon>
        <taxon>Rhodobacterales</taxon>
        <taxon>Paracoccaceae</taxon>
        <taxon>Paracoccus</taxon>
    </lineage>
</organism>
<keyword evidence="2" id="KW-0418">Kinase</keyword>
<comment type="caution">
    <text evidence="2">The sequence shown here is derived from an EMBL/GenBank/DDBJ whole genome shotgun (WGS) entry which is preliminary data.</text>
</comment>
<evidence type="ECO:0000313" key="2">
    <source>
        <dbReference type="EMBL" id="MTH77030.1"/>
    </source>
</evidence>
<sequence length="153" mass="17694">MTPSESNPAVPSADELRLVHLQKQMEEMDRREKLREAERQERSRAAEEFLKGEVSDKERELIRRLVMNAVEKGEFEAMVYSFPSKLCTDQGRAINNADPDWPETLQGKARVFYERFKENLQPKGYKLKAMIINFPDGMPGDVGFFLDWAPKAV</sequence>